<dbReference type="AlphaFoldDB" id="A0A5M6IA81"/>
<keyword evidence="2" id="KW-1185">Reference proteome</keyword>
<reference evidence="1 2" key="1">
    <citation type="submission" date="2019-09" db="EMBL/GenBank/DDBJ databases">
        <title>Genome sequence of Roseospira marina, one of the more divergent members of the non-sulfur purple photosynthetic bacterial family, the Rhodospirillaceae.</title>
        <authorList>
            <person name="Meyer T."/>
            <person name="Kyndt J."/>
        </authorList>
    </citation>
    <scope>NUCLEOTIDE SEQUENCE [LARGE SCALE GENOMIC DNA]</scope>
    <source>
        <strain evidence="1 2">DSM 15113</strain>
    </source>
</reference>
<dbReference type="PIRSF" id="PIRSF032025">
    <property type="entry name" value="UCP032025"/>
    <property type="match status" value="1"/>
</dbReference>
<organism evidence="1 2">
    <name type="scientific">Roseospira marina</name>
    <dbReference type="NCBI Taxonomy" id="140057"/>
    <lineage>
        <taxon>Bacteria</taxon>
        <taxon>Pseudomonadati</taxon>
        <taxon>Pseudomonadota</taxon>
        <taxon>Alphaproteobacteria</taxon>
        <taxon>Rhodospirillales</taxon>
        <taxon>Rhodospirillaceae</taxon>
        <taxon>Roseospira</taxon>
    </lineage>
</organism>
<sequence length="145" mass="16246">MTLHLIKLCVGIETPDDLRALQHGRRMAVGDALVHTTRMMPRRASEVLTDGALYWVMKGAIRCRQTILDLEAVTDPETGRSACRIHLDPAVVDTEAWPWRPFQGWRYLAAEQAPPDRRTVPGADGDDVAAMPDEMRDALREMGLL</sequence>
<dbReference type="EMBL" id="VWPJ01000011">
    <property type="protein sequence ID" value="KAA5605186.1"/>
    <property type="molecule type" value="Genomic_DNA"/>
</dbReference>
<dbReference type="Pfam" id="PF07370">
    <property type="entry name" value="DUF1489"/>
    <property type="match status" value="1"/>
</dbReference>
<gene>
    <name evidence="1" type="ORF">F1188_12715</name>
</gene>
<proteinExistence type="predicted"/>
<accession>A0A5M6IA81</accession>
<evidence type="ECO:0000313" key="1">
    <source>
        <dbReference type="EMBL" id="KAA5605186.1"/>
    </source>
</evidence>
<dbReference type="OrthoDB" id="9798292at2"/>
<evidence type="ECO:0000313" key="2">
    <source>
        <dbReference type="Proteomes" id="UP000324065"/>
    </source>
</evidence>
<name>A0A5M6IA81_9PROT</name>
<protein>
    <submittedName>
        <fullName evidence="1">DUF1489 family protein</fullName>
    </submittedName>
</protein>
<comment type="caution">
    <text evidence="1">The sequence shown here is derived from an EMBL/GenBank/DDBJ whole genome shotgun (WGS) entry which is preliminary data.</text>
</comment>
<dbReference type="Proteomes" id="UP000324065">
    <property type="component" value="Unassembled WGS sequence"/>
</dbReference>
<dbReference type="InterPro" id="IPR008320">
    <property type="entry name" value="UCP032025"/>
</dbReference>